<organism evidence="7 8">
    <name type="scientific">Lachnospira multipara</name>
    <dbReference type="NCBI Taxonomy" id="28051"/>
    <lineage>
        <taxon>Bacteria</taxon>
        <taxon>Bacillati</taxon>
        <taxon>Bacillota</taxon>
        <taxon>Clostridia</taxon>
        <taxon>Lachnospirales</taxon>
        <taxon>Lachnospiraceae</taxon>
        <taxon>Lachnospira</taxon>
    </lineage>
</organism>
<feature type="transmembrane region" description="Helical" evidence="6">
    <location>
        <begin position="145"/>
        <end position="162"/>
    </location>
</feature>
<dbReference type="InterPro" id="IPR050833">
    <property type="entry name" value="Poly_Biosynth_Transport"/>
</dbReference>
<sequence length="411" mass="44926">MENKKLSIASSVMWNTCGSTFYLGCQWLITVLVVRLAGLHAGGILTLAISVTNIWYAISVYGMRNYQVSDVKNKYSAGTYLYSRVITIGISLLGCIIYALVIPYSLEQRACIILYFCIKAGEAVFDCFSGMFQKNWRLDIAGKSMIIRGIITIVSFSAVLYLTKNLIITLLLVALLTAVAIAIYDIPRVRKLETLKFDFKSKIVIDLLIECLPLVIYSSLSTSIASIPRLYMERILGNELLAIYGAVATPVLIIQVGATYIFNPFVTLFAEKYNNNDIKGFLKILAKCIVAVCIISVIGLVGGALVGKWGLNLLYGSTVASHVDLLIPLIICTIITAVSWLFCGVLTVIRGFKGLVISNLTAVLTSIVLSPILEKSMGMQGASLTLALATIIEIVILVADMFIILNKKSNR</sequence>
<dbReference type="PANTHER" id="PTHR30250">
    <property type="entry name" value="PST FAMILY PREDICTED COLANIC ACID TRANSPORTER"/>
    <property type="match status" value="1"/>
</dbReference>
<keyword evidence="3 6" id="KW-0812">Transmembrane</keyword>
<evidence type="ECO:0000256" key="2">
    <source>
        <dbReference type="ARBA" id="ARBA00022475"/>
    </source>
</evidence>
<protein>
    <submittedName>
        <fullName evidence="7">Membrane protein involved in the export of O-antigen and teichoic acid</fullName>
    </submittedName>
</protein>
<dbReference type="AlphaFoldDB" id="A0A1H5WS40"/>
<evidence type="ECO:0000256" key="1">
    <source>
        <dbReference type="ARBA" id="ARBA00004651"/>
    </source>
</evidence>
<dbReference type="RefSeq" id="WP_103953393.1">
    <property type="nucleotide sequence ID" value="NZ_FNUL01000018.1"/>
</dbReference>
<keyword evidence="4 6" id="KW-1133">Transmembrane helix</keyword>
<dbReference type="InterPro" id="IPR002797">
    <property type="entry name" value="Polysacc_synth"/>
</dbReference>
<dbReference type="Pfam" id="PF01943">
    <property type="entry name" value="Polysacc_synt"/>
    <property type="match status" value="1"/>
</dbReference>
<evidence type="ECO:0000313" key="8">
    <source>
        <dbReference type="Proteomes" id="UP000236726"/>
    </source>
</evidence>
<keyword evidence="2" id="KW-1003">Cell membrane</keyword>
<feature type="transmembrane region" description="Helical" evidence="6">
    <location>
        <begin position="356"/>
        <end position="373"/>
    </location>
</feature>
<evidence type="ECO:0000313" key="7">
    <source>
        <dbReference type="EMBL" id="SEG02100.1"/>
    </source>
</evidence>
<feature type="transmembrane region" description="Helical" evidence="6">
    <location>
        <begin position="12"/>
        <end position="34"/>
    </location>
</feature>
<evidence type="ECO:0000256" key="5">
    <source>
        <dbReference type="ARBA" id="ARBA00023136"/>
    </source>
</evidence>
<dbReference type="Proteomes" id="UP000236726">
    <property type="component" value="Unassembled WGS sequence"/>
</dbReference>
<proteinExistence type="predicted"/>
<keyword evidence="8" id="KW-1185">Reference proteome</keyword>
<feature type="transmembrane region" description="Helical" evidence="6">
    <location>
        <begin position="325"/>
        <end position="349"/>
    </location>
</feature>
<gene>
    <name evidence="7" type="ORF">SAMN05216537_1181</name>
</gene>
<feature type="transmembrane region" description="Helical" evidence="6">
    <location>
        <begin position="385"/>
        <end position="405"/>
    </location>
</feature>
<dbReference type="STRING" id="1410661.GCA_000702205_01449"/>
<reference evidence="7 8" key="1">
    <citation type="submission" date="2016-10" db="EMBL/GenBank/DDBJ databases">
        <authorList>
            <person name="de Groot N.N."/>
        </authorList>
    </citation>
    <scope>NUCLEOTIDE SEQUENCE [LARGE SCALE GENOMIC DNA]</scope>
    <source>
        <strain evidence="7 8">D15d</strain>
    </source>
</reference>
<feature type="transmembrane region" description="Helical" evidence="6">
    <location>
        <begin position="284"/>
        <end position="305"/>
    </location>
</feature>
<feature type="transmembrane region" description="Helical" evidence="6">
    <location>
        <begin position="207"/>
        <end position="228"/>
    </location>
</feature>
<feature type="transmembrane region" description="Helical" evidence="6">
    <location>
        <begin position="40"/>
        <end position="61"/>
    </location>
</feature>
<feature type="transmembrane region" description="Helical" evidence="6">
    <location>
        <begin position="240"/>
        <end position="263"/>
    </location>
</feature>
<keyword evidence="5 6" id="KW-0472">Membrane</keyword>
<feature type="transmembrane region" description="Helical" evidence="6">
    <location>
        <begin position="81"/>
        <end position="106"/>
    </location>
</feature>
<feature type="transmembrane region" description="Helical" evidence="6">
    <location>
        <begin position="168"/>
        <end position="186"/>
    </location>
</feature>
<dbReference type="EMBL" id="FNUL01000018">
    <property type="protein sequence ID" value="SEG02100.1"/>
    <property type="molecule type" value="Genomic_DNA"/>
</dbReference>
<evidence type="ECO:0000256" key="3">
    <source>
        <dbReference type="ARBA" id="ARBA00022692"/>
    </source>
</evidence>
<dbReference type="GO" id="GO:0005886">
    <property type="term" value="C:plasma membrane"/>
    <property type="evidence" value="ECO:0007669"/>
    <property type="project" value="UniProtKB-SubCell"/>
</dbReference>
<evidence type="ECO:0000256" key="6">
    <source>
        <dbReference type="SAM" id="Phobius"/>
    </source>
</evidence>
<dbReference type="PANTHER" id="PTHR30250:SF11">
    <property type="entry name" value="O-ANTIGEN TRANSPORTER-RELATED"/>
    <property type="match status" value="1"/>
</dbReference>
<feature type="transmembrane region" description="Helical" evidence="6">
    <location>
        <begin position="112"/>
        <end position="133"/>
    </location>
</feature>
<comment type="subcellular location">
    <subcellularLocation>
        <location evidence="1">Cell membrane</location>
        <topology evidence="1">Multi-pass membrane protein</topology>
    </subcellularLocation>
</comment>
<name>A0A1H5WS40_9FIRM</name>
<evidence type="ECO:0000256" key="4">
    <source>
        <dbReference type="ARBA" id="ARBA00022989"/>
    </source>
</evidence>
<accession>A0A1H5WS40</accession>